<accession>A0ABV2ALZ9</accession>
<evidence type="ECO:0000313" key="4">
    <source>
        <dbReference type="Proteomes" id="UP001439008"/>
    </source>
</evidence>
<gene>
    <name evidence="3" type="ORF">MHBO_002091</name>
</gene>
<dbReference type="Gene3D" id="3.40.50.300">
    <property type="entry name" value="P-loop containing nucleotide triphosphate hydrolases"/>
    <property type="match status" value="1"/>
</dbReference>
<dbReference type="InterPro" id="IPR027417">
    <property type="entry name" value="P-loop_NTPase"/>
</dbReference>
<dbReference type="EMBL" id="JBDODL010000662">
    <property type="protein sequence ID" value="MES1920423.1"/>
    <property type="molecule type" value="Genomic_DNA"/>
</dbReference>
<name>A0ABV2ALZ9_9EUKA</name>
<evidence type="ECO:0000256" key="1">
    <source>
        <dbReference type="ARBA" id="ARBA00022737"/>
    </source>
</evidence>
<reference evidence="3 4" key="1">
    <citation type="journal article" date="2024" name="BMC Biol.">
        <title>Comparative genomics of Ascetosporea gives new insight into the evolutionary basis for animal parasitism in Rhizaria.</title>
        <authorList>
            <person name="Hiltunen Thoren M."/>
            <person name="Onut-Brannstrom I."/>
            <person name="Alfjorden A."/>
            <person name="Peckova H."/>
            <person name="Swords F."/>
            <person name="Hooper C."/>
            <person name="Holzer A.S."/>
            <person name="Bass D."/>
            <person name="Burki F."/>
        </authorList>
    </citation>
    <scope>NUCLEOTIDE SEQUENCE [LARGE SCALE GENOMIC DNA]</scope>
    <source>
        <strain evidence="3">20-A016</strain>
    </source>
</reference>
<sequence>MALLSGGQKSRVAFAVMTFQSPHLIVMDEPTNHLDIETIEALLNAIEEYKGGIIVISHDTHFLSKVANDFWSLTPEKIVRFRDFDEAKKHALQKRIDEILSLD</sequence>
<keyword evidence="4" id="KW-1185">Reference proteome</keyword>
<evidence type="ECO:0000259" key="2">
    <source>
        <dbReference type="Pfam" id="PF00005"/>
    </source>
</evidence>
<keyword evidence="1" id="KW-0677">Repeat</keyword>
<evidence type="ECO:0000313" key="3">
    <source>
        <dbReference type="EMBL" id="MES1920423.1"/>
    </source>
</evidence>
<dbReference type="PANTHER" id="PTHR19211:SF134">
    <property type="entry name" value="ABC TRANSPORTER DOMAIN-CONTAINING PROTEIN"/>
    <property type="match status" value="1"/>
</dbReference>
<proteinExistence type="predicted"/>
<protein>
    <recommendedName>
        <fullName evidence="2">ABC transporter domain-containing protein</fullName>
    </recommendedName>
</protein>
<dbReference type="InterPro" id="IPR003439">
    <property type="entry name" value="ABC_transporter-like_ATP-bd"/>
</dbReference>
<dbReference type="Proteomes" id="UP001439008">
    <property type="component" value="Unassembled WGS sequence"/>
</dbReference>
<dbReference type="InterPro" id="IPR050611">
    <property type="entry name" value="ABCF"/>
</dbReference>
<dbReference type="Pfam" id="PF00005">
    <property type="entry name" value="ABC_tran"/>
    <property type="match status" value="1"/>
</dbReference>
<dbReference type="PANTHER" id="PTHR19211">
    <property type="entry name" value="ATP-BINDING TRANSPORT PROTEIN-RELATED"/>
    <property type="match status" value="1"/>
</dbReference>
<organism evidence="3 4">
    <name type="scientific">Bonamia ostreae</name>
    <dbReference type="NCBI Taxonomy" id="126728"/>
    <lineage>
        <taxon>Eukaryota</taxon>
        <taxon>Sar</taxon>
        <taxon>Rhizaria</taxon>
        <taxon>Endomyxa</taxon>
        <taxon>Ascetosporea</taxon>
        <taxon>Haplosporida</taxon>
        <taxon>Bonamia</taxon>
    </lineage>
</organism>
<dbReference type="SUPFAM" id="SSF52540">
    <property type="entry name" value="P-loop containing nucleoside triphosphate hydrolases"/>
    <property type="match status" value="1"/>
</dbReference>
<feature type="domain" description="ABC transporter" evidence="2">
    <location>
        <begin position="3"/>
        <end position="32"/>
    </location>
</feature>
<comment type="caution">
    <text evidence="3">The sequence shown here is derived from an EMBL/GenBank/DDBJ whole genome shotgun (WGS) entry which is preliminary data.</text>
</comment>